<protein>
    <submittedName>
        <fullName evidence="1">CD225/dispanin family protein</fullName>
    </submittedName>
</protein>
<dbReference type="Proteomes" id="UP000826212">
    <property type="component" value="Chromosome"/>
</dbReference>
<organism evidence="1 2">
    <name type="scientific">Halosquirtibacter laminarini</name>
    <dbReference type="NCBI Taxonomy" id="3374600"/>
    <lineage>
        <taxon>Bacteria</taxon>
        <taxon>Pseudomonadati</taxon>
        <taxon>Bacteroidota</taxon>
        <taxon>Bacteroidia</taxon>
        <taxon>Marinilabiliales</taxon>
        <taxon>Prolixibacteraceae</taxon>
        <taxon>Halosquirtibacter</taxon>
    </lineage>
</organism>
<evidence type="ECO:0000313" key="2">
    <source>
        <dbReference type="Proteomes" id="UP000826212"/>
    </source>
</evidence>
<dbReference type="EMBL" id="CP081303">
    <property type="protein sequence ID" value="QZE15210.1"/>
    <property type="molecule type" value="Genomic_DNA"/>
</dbReference>
<evidence type="ECO:0000313" key="1">
    <source>
        <dbReference type="EMBL" id="QZE15210.1"/>
    </source>
</evidence>
<gene>
    <name evidence="1" type="ORF">K4L44_05080</name>
</gene>
<proteinExistence type="predicted"/>
<name>A0AC61NKK6_9BACT</name>
<keyword evidence="2" id="KW-1185">Reference proteome</keyword>
<accession>A0AC61NKK6</accession>
<reference evidence="1" key="1">
    <citation type="submission" date="2021-08" db="EMBL/GenBank/DDBJ databases">
        <title>Novel anaerobic bacterium isolated from sea squirt in East Sea, Republic of Korea.</title>
        <authorList>
            <person name="Nguyen T.H."/>
            <person name="Li Z."/>
            <person name="Lee Y.-J."/>
            <person name="Ko J."/>
            <person name="Kim S.-G."/>
        </authorList>
    </citation>
    <scope>NUCLEOTIDE SEQUENCE</scope>
    <source>
        <strain evidence="1">KCTC 25031</strain>
    </source>
</reference>
<sequence>MKKFFILKQGERQGPFTIDELMSQEIKRDTLVFCTDMSDWTRADEVDLLKELISELPPEMPKTSPSKEEKLPPPMPKTWLIESIISTIFLCLPLGIIGIVFSNKVENYYYHKRYDEAAKASQNAKILFLISFIPLVILIAIFACGFFSVFLLALQGEL</sequence>